<protein>
    <submittedName>
        <fullName evidence="6">Amidohydrolase family protein</fullName>
    </submittedName>
</protein>
<dbReference type="InterPro" id="IPR011059">
    <property type="entry name" value="Metal-dep_hydrolase_composite"/>
</dbReference>
<evidence type="ECO:0000259" key="5">
    <source>
        <dbReference type="Pfam" id="PF01979"/>
    </source>
</evidence>
<dbReference type="SUPFAM" id="SSF51556">
    <property type="entry name" value="Metallo-dependent hydrolases"/>
    <property type="match status" value="1"/>
</dbReference>
<dbReference type="GO" id="GO:0005829">
    <property type="term" value="C:cytosol"/>
    <property type="evidence" value="ECO:0007669"/>
    <property type="project" value="TreeGrafter"/>
</dbReference>
<dbReference type="GO" id="GO:0008892">
    <property type="term" value="F:guanine deaminase activity"/>
    <property type="evidence" value="ECO:0007669"/>
    <property type="project" value="TreeGrafter"/>
</dbReference>
<dbReference type="InterPro" id="IPR051607">
    <property type="entry name" value="Metallo-dep_hydrolases"/>
</dbReference>
<dbReference type="InterPro" id="IPR032466">
    <property type="entry name" value="Metal_Hydrolase"/>
</dbReference>
<dbReference type="RefSeq" id="WP_212691627.1">
    <property type="nucleotide sequence ID" value="NZ_CP058561.1"/>
</dbReference>
<gene>
    <name evidence="6" type="ORF">HYG85_23170</name>
</gene>
<dbReference type="PANTHER" id="PTHR11271">
    <property type="entry name" value="GUANINE DEAMINASE"/>
    <property type="match status" value="1"/>
</dbReference>
<dbReference type="Proteomes" id="UP000677305">
    <property type="component" value="Chromosome"/>
</dbReference>
<proteinExistence type="predicted"/>
<dbReference type="KEGG" id="vgu:HYG85_23170"/>
<keyword evidence="4" id="KW-0862">Zinc</keyword>
<organism evidence="6 7">
    <name type="scientific">Vallitalea guaymasensis</name>
    <dbReference type="NCBI Taxonomy" id="1185412"/>
    <lineage>
        <taxon>Bacteria</taxon>
        <taxon>Bacillati</taxon>
        <taxon>Bacillota</taxon>
        <taxon>Clostridia</taxon>
        <taxon>Lachnospirales</taxon>
        <taxon>Vallitaleaceae</taxon>
        <taxon>Vallitalea</taxon>
    </lineage>
</organism>
<keyword evidence="3" id="KW-0378">Hydrolase</keyword>
<dbReference type="PANTHER" id="PTHR11271:SF6">
    <property type="entry name" value="GUANINE DEAMINASE"/>
    <property type="match status" value="1"/>
</dbReference>
<evidence type="ECO:0000313" key="7">
    <source>
        <dbReference type="Proteomes" id="UP000677305"/>
    </source>
</evidence>
<dbReference type="InterPro" id="IPR006680">
    <property type="entry name" value="Amidohydro-rel"/>
</dbReference>
<dbReference type="EMBL" id="CP058561">
    <property type="protein sequence ID" value="QUH31668.1"/>
    <property type="molecule type" value="Genomic_DNA"/>
</dbReference>
<evidence type="ECO:0000313" key="6">
    <source>
        <dbReference type="EMBL" id="QUH31668.1"/>
    </source>
</evidence>
<feature type="domain" description="Amidohydrolase-related" evidence="5">
    <location>
        <begin position="59"/>
        <end position="388"/>
    </location>
</feature>
<dbReference type="AlphaFoldDB" id="A0A8J8MF05"/>
<evidence type="ECO:0000256" key="4">
    <source>
        <dbReference type="ARBA" id="ARBA00022833"/>
    </source>
</evidence>
<dbReference type="Gene3D" id="3.20.20.140">
    <property type="entry name" value="Metal-dependent hydrolases"/>
    <property type="match status" value="1"/>
</dbReference>
<evidence type="ECO:0000256" key="2">
    <source>
        <dbReference type="ARBA" id="ARBA00022723"/>
    </source>
</evidence>
<keyword evidence="7" id="KW-1185">Reference proteome</keyword>
<dbReference type="GO" id="GO:0008270">
    <property type="term" value="F:zinc ion binding"/>
    <property type="evidence" value="ECO:0007669"/>
    <property type="project" value="TreeGrafter"/>
</dbReference>
<dbReference type="SUPFAM" id="SSF51338">
    <property type="entry name" value="Composite domain of metallo-dependent hydrolases"/>
    <property type="match status" value="1"/>
</dbReference>
<accession>A0A8J8MF05</accession>
<keyword evidence="2" id="KW-0479">Metal-binding</keyword>
<name>A0A8J8MF05_9FIRM</name>
<sequence>MAKLKAIKGHIIYTKVKDCFEIHENSYIVIDDKKIVGIYNELPDIYKDVAIIDYGYNSIIIPSFIDLHIHAPQYLQMGIGLDLELIEWLDQYTFKYEALFSDVNYAKKLYPRFVDALYREGTLRSCIFATIHNESNNVLIDELKKKKLSAYVGKVNMNQNAPDDLLQSTECSIEETKRFIEDSNNTGDSIKPIITPRFAPCCTSELLEELGELSIEKQLPVQTHLSENKKEVEWVKSLFPNNKNYSDVYKRHQLYGNQKTILAHSIYLTNEEVEMASKEKNVYLVHCPSSNSNLSSGIMPVTYYLDKGINVGLGTDVGAGNKLSMADVITNAIQYSKIRHVYNEEERVLSLSESFFLATKMNGSFFGKVGSFEKDYYFDALIIRDPDPLTSCLSPLERLQRFLYCGSSNSIVERYLEGEII</sequence>
<dbReference type="GO" id="GO:0046098">
    <property type="term" value="P:guanine metabolic process"/>
    <property type="evidence" value="ECO:0007669"/>
    <property type="project" value="TreeGrafter"/>
</dbReference>
<evidence type="ECO:0000256" key="1">
    <source>
        <dbReference type="ARBA" id="ARBA00001947"/>
    </source>
</evidence>
<dbReference type="Pfam" id="PF01979">
    <property type="entry name" value="Amidohydro_1"/>
    <property type="match status" value="1"/>
</dbReference>
<reference evidence="6 7" key="1">
    <citation type="submission" date="2020-07" db="EMBL/GenBank/DDBJ databases">
        <title>Vallitalea guaymasensis genome.</title>
        <authorList>
            <person name="Postec A."/>
        </authorList>
    </citation>
    <scope>NUCLEOTIDE SEQUENCE [LARGE SCALE GENOMIC DNA]</scope>
    <source>
        <strain evidence="6 7">Ra1766G1</strain>
    </source>
</reference>
<comment type="cofactor">
    <cofactor evidence="1">
        <name>Zn(2+)</name>
        <dbReference type="ChEBI" id="CHEBI:29105"/>
    </cofactor>
</comment>
<evidence type="ECO:0000256" key="3">
    <source>
        <dbReference type="ARBA" id="ARBA00022801"/>
    </source>
</evidence>
<dbReference type="Gene3D" id="2.30.40.10">
    <property type="entry name" value="Urease, subunit C, domain 1"/>
    <property type="match status" value="1"/>
</dbReference>